<reference evidence="15" key="1">
    <citation type="journal article" date="2019" name="Int. J. Syst. Evol. Microbiol.">
        <title>The Global Catalogue of Microorganisms (GCM) 10K type strain sequencing project: providing services to taxonomists for standard genome sequencing and annotation.</title>
        <authorList>
            <consortium name="The Broad Institute Genomics Platform"/>
            <consortium name="The Broad Institute Genome Sequencing Center for Infectious Disease"/>
            <person name="Wu L."/>
            <person name="Ma J."/>
        </authorList>
    </citation>
    <scope>NUCLEOTIDE SEQUENCE [LARGE SCALE GENOMIC DNA]</scope>
    <source>
        <strain evidence="15">JCM 11813</strain>
    </source>
</reference>
<protein>
    <recommendedName>
        <fullName evidence="2">thioredoxin-dependent peroxiredoxin</fullName>
        <ecNumber evidence="2">1.11.1.24</ecNumber>
    </recommendedName>
    <alternativeName>
        <fullName evidence="10">Bacterioferritin comigratory protein</fullName>
    </alternativeName>
    <alternativeName>
        <fullName evidence="8">Thioredoxin peroxidase</fullName>
    </alternativeName>
</protein>
<comment type="catalytic activity">
    <reaction evidence="11">
        <text>a hydroperoxide + [thioredoxin]-dithiol = an alcohol + [thioredoxin]-disulfide + H2O</text>
        <dbReference type="Rhea" id="RHEA:62620"/>
        <dbReference type="Rhea" id="RHEA-COMP:10698"/>
        <dbReference type="Rhea" id="RHEA-COMP:10700"/>
        <dbReference type="ChEBI" id="CHEBI:15377"/>
        <dbReference type="ChEBI" id="CHEBI:29950"/>
        <dbReference type="ChEBI" id="CHEBI:30879"/>
        <dbReference type="ChEBI" id="CHEBI:35924"/>
        <dbReference type="ChEBI" id="CHEBI:50058"/>
        <dbReference type="EC" id="1.11.1.24"/>
    </reaction>
</comment>
<comment type="similarity">
    <text evidence="9">Belongs to the peroxiredoxin family. BCP/PrxQ subfamily.</text>
</comment>
<name>A0ABP4EZB5_9ACTN</name>
<gene>
    <name evidence="14" type="ORF">GCM10009606_29800</name>
</gene>
<evidence type="ECO:0000256" key="10">
    <source>
        <dbReference type="ARBA" id="ARBA00041373"/>
    </source>
</evidence>
<organism evidence="14 15">
    <name type="scientific">Nocardioides aquiterrae</name>
    <dbReference type="NCBI Taxonomy" id="203799"/>
    <lineage>
        <taxon>Bacteria</taxon>
        <taxon>Bacillati</taxon>
        <taxon>Actinomycetota</taxon>
        <taxon>Actinomycetes</taxon>
        <taxon>Propionibacteriales</taxon>
        <taxon>Nocardioidaceae</taxon>
        <taxon>Nocardioides</taxon>
    </lineage>
</organism>
<feature type="domain" description="Thioredoxin" evidence="13">
    <location>
        <begin position="91"/>
        <end position="244"/>
    </location>
</feature>
<dbReference type="CDD" id="cd03017">
    <property type="entry name" value="PRX_BCP"/>
    <property type="match status" value="1"/>
</dbReference>
<dbReference type="EC" id="1.11.1.24" evidence="2"/>
<evidence type="ECO:0000256" key="2">
    <source>
        <dbReference type="ARBA" id="ARBA00013017"/>
    </source>
</evidence>
<dbReference type="Pfam" id="PF00578">
    <property type="entry name" value="AhpC-TSA"/>
    <property type="match status" value="1"/>
</dbReference>
<keyword evidence="3" id="KW-0575">Peroxidase</keyword>
<dbReference type="InterPro" id="IPR036249">
    <property type="entry name" value="Thioredoxin-like_sf"/>
</dbReference>
<evidence type="ECO:0000256" key="11">
    <source>
        <dbReference type="ARBA" id="ARBA00049091"/>
    </source>
</evidence>
<evidence type="ECO:0000256" key="3">
    <source>
        <dbReference type="ARBA" id="ARBA00022559"/>
    </source>
</evidence>
<dbReference type="SUPFAM" id="SSF52833">
    <property type="entry name" value="Thioredoxin-like"/>
    <property type="match status" value="1"/>
</dbReference>
<accession>A0ABP4EZB5</accession>
<proteinExistence type="inferred from homology"/>
<dbReference type="Proteomes" id="UP001499979">
    <property type="component" value="Unassembled WGS sequence"/>
</dbReference>
<evidence type="ECO:0000259" key="13">
    <source>
        <dbReference type="PROSITE" id="PS51352"/>
    </source>
</evidence>
<dbReference type="EMBL" id="BAAAJE010000015">
    <property type="protein sequence ID" value="GAA1149121.1"/>
    <property type="molecule type" value="Genomic_DNA"/>
</dbReference>
<keyword evidence="15" id="KW-1185">Reference proteome</keyword>
<dbReference type="InterPro" id="IPR050924">
    <property type="entry name" value="Peroxiredoxin_BCP/PrxQ"/>
</dbReference>
<evidence type="ECO:0000256" key="6">
    <source>
        <dbReference type="ARBA" id="ARBA00023157"/>
    </source>
</evidence>
<evidence type="ECO:0000313" key="14">
    <source>
        <dbReference type="EMBL" id="GAA1149121.1"/>
    </source>
</evidence>
<evidence type="ECO:0000256" key="7">
    <source>
        <dbReference type="ARBA" id="ARBA00023284"/>
    </source>
</evidence>
<evidence type="ECO:0000256" key="5">
    <source>
        <dbReference type="ARBA" id="ARBA00023002"/>
    </source>
</evidence>
<feature type="region of interest" description="Disordered" evidence="12">
    <location>
        <begin position="1"/>
        <end position="26"/>
    </location>
</feature>
<evidence type="ECO:0000256" key="8">
    <source>
        <dbReference type="ARBA" id="ARBA00032824"/>
    </source>
</evidence>
<evidence type="ECO:0000256" key="9">
    <source>
        <dbReference type="ARBA" id="ARBA00038489"/>
    </source>
</evidence>
<keyword evidence="6" id="KW-1015">Disulfide bond</keyword>
<dbReference type="Gene3D" id="3.40.30.10">
    <property type="entry name" value="Glutaredoxin"/>
    <property type="match status" value="1"/>
</dbReference>
<keyword evidence="5" id="KW-0560">Oxidoreductase</keyword>
<dbReference type="PANTHER" id="PTHR42801">
    <property type="entry name" value="THIOREDOXIN-DEPENDENT PEROXIDE REDUCTASE"/>
    <property type="match status" value="1"/>
</dbReference>
<dbReference type="PROSITE" id="PS51352">
    <property type="entry name" value="THIOREDOXIN_2"/>
    <property type="match status" value="1"/>
</dbReference>
<evidence type="ECO:0000256" key="1">
    <source>
        <dbReference type="ARBA" id="ARBA00003330"/>
    </source>
</evidence>
<dbReference type="PANTHER" id="PTHR42801:SF8">
    <property type="entry name" value="PEROXIREDOXIN RV1608C-RELATED"/>
    <property type="match status" value="1"/>
</dbReference>
<comment type="caution">
    <text evidence="14">The sequence shown here is derived from an EMBL/GenBank/DDBJ whole genome shotgun (WGS) entry which is preliminary data.</text>
</comment>
<dbReference type="InterPro" id="IPR000866">
    <property type="entry name" value="AhpC/TSA"/>
</dbReference>
<evidence type="ECO:0000256" key="12">
    <source>
        <dbReference type="SAM" id="MobiDB-lite"/>
    </source>
</evidence>
<keyword evidence="4" id="KW-0049">Antioxidant</keyword>
<comment type="function">
    <text evidence="1">Thiol-specific peroxidase that catalyzes the reduction of hydrogen peroxide and organic hydroperoxides to water and alcohols, respectively. Plays a role in cell protection against oxidative stress by detoxifying peroxides and as sensor of hydrogen peroxide-mediated signaling events.</text>
</comment>
<dbReference type="InterPro" id="IPR013766">
    <property type="entry name" value="Thioredoxin_domain"/>
</dbReference>
<keyword evidence="7" id="KW-0676">Redox-active center</keyword>
<evidence type="ECO:0000256" key="4">
    <source>
        <dbReference type="ARBA" id="ARBA00022862"/>
    </source>
</evidence>
<feature type="compositionally biased region" description="Basic and acidic residues" evidence="12">
    <location>
        <begin position="8"/>
        <end position="26"/>
    </location>
</feature>
<sequence length="247" mass="27404">MPRYCPRTGDRGKNDPILHAGSDRGYPRGAHVAGRLLLRRCRVHQASGDRYRSGEAREDLVSRTESLTIGKWPVALEPRPRRDEMAGTGLLPVGAIAPEFELRDQAGDLVRLSELLTQGSVVVFFYPAAMSPGCTAQSCHFRDLAAEFARWGARVVGISPDAVDRQRRFDEANHLGYPVLADVSGEVCRDYGVARTRSRTRLLPLRRSTFVVAPDRHIAAVIHSELRMDVHADKALDVLRRRATSAT</sequence>
<evidence type="ECO:0000313" key="15">
    <source>
        <dbReference type="Proteomes" id="UP001499979"/>
    </source>
</evidence>